<accession>A0A0P8WK09</accession>
<dbReference type="InterPro" id="IPR007160">
    <property type="entry name" value="DUF362"/>
</dbReference>
<evidence type="ECO:0000313" key="2">
    <source>
        <dbReference type="EMBL" id="KPU42531.1"/>
    </source>
</evidence>
<proteinExistence type="predicted"/>
<comment type="caution">
    <text evidence="2">The sequence shown here is derived from an EMBL/GenBank/DDBJ whole genome shotgun (WGS) entry which is preliminary data.</text>
</comment>
<organism evidence="2 3">
    <name type="scientific">Oxobacter pfennigii</name>
    <dbReference type="NCBI Taxonomy" id="36849"/>
    <lineage>
        <taxon>Bacteria</taxon>
        <taxon>Bacillati</taxon>
        <taxon>Bacillota</taxon>
        <taxon>Clostridia</taxon>
        <taxon>Eubacteriales</taxon>
        <taxon>Clostridiaceae</taxon>
        <taxon>Oxobacter</taxon>
    </lineage>
</organism>
<feature type="domain" description="DUF362" evidence="1">
    <location>
        <begin position="2"/>
        <end position="55"/>
    </location>
</feature>
<dbReference type="AlphaFoldDB" id="A0A0P8WK09"/>
<gene>
    <name evidence="2" type="ORF">OXPF_43160</name>
</gene>
<protein>
    <recommendedName>
        <fullName evidence="1">DUF362 domain-containing protein</fullName>
    </recommendedName>
</protein>
<evidence type="ECO:0000259" key="1">
    <source>
        <dbReference type="Pfam" id="PF04015"/>
    </source>
</evidence>
<name>A0A0P8WK09_9CLOT</name>
<dbReference type="Pfam" id="PF04015">
    <property type="entry name" value="DUF362"/>
    <property type="match status" value="1"/>
</dbReference>
<sequence length="91" mass="10124">MRKMIAEINLAYKPDFILMDGIEVFTDGAPMSGVRKRADVMLISRDRIALDAVGLCVLKSLKSNDKIMNTPIFKQEQIARAMELKLGISAP</sequence>
<reference evidence="2 3" key="1">
    <citation type="submission" date="2015-09" db="EMBL/GenBank/DDBJ databases">
        <title>Genome sequence of Oxobacter pfennigii DSM 3222.</title>
        <authorList>
            <person name="Poehlein A."/>
            <person name="Bengelsdorf F.R."/>
            <person name="Schiel-Bengelsdorf B."/>
            <person name="Duerre P."/>
            <person name="Daniel R."/>
        </authorList>
    </citation>
    <scope>NUCLEOTIDE SEQUENCE [LARGE SCALE GENOMIC DNA]</scope>
    <source>
        <strain evidence="2 3">DSM 3222</strain>
    </source>
</reference>
<evidence type="ECO:0000313" key="3">
    <source>
        <dbReference type="Proteomes" id="UP000050326"/>
    </source>
</evidence>
<keyword evidence="3" id="KW-1185">Reference proteome</keyword>
<dbReference type="Proteomes" id="UP000050326">
    <property type="component" value="Unassembled WGS sequence"/>
</dbReference>
<dbReference type="EMBL" id="LKET01000068">
    <property type="protein sequence ID" value="KPU42531.1"/>
    <property type="molecule type" value="Genomic_DNA"/>
</dbReference>
<dbReference type="OrthoDB" id="9807879at2"/>